<dbReference type="AlphaFoldDB" id="A0A1Y2A9H6"/>
<keyword evidence="2" id="KW-1133">Transmembrane helix</keyword>
<name>A0A1Y2A9H6_9PLEO</name>
<evidence type="ECO:0000313" key="4">
    <source>
        <dbReference type="Proteomes" id="UP000193144"/>
    </source>
</evidence>
<keyword evidence="4" id="KW-1185">Reference proteome</keyword>
<evidence type="ECO:0000313" key="3">
    <source>
        <dbReference type="EMBL" id="ORY19168.1"/>
    </source>
</evidence>
<sequence>MALTSRTTFPVAIASIPPPGSFLTFSTVVQDPPQSLLYYSDSVMGADAVLNPGTPVRILGSLAHINLYWATEKSIIYWNYTTDLVKETPYIVSNASVATTSISLPASVPASSTTTFISSTLDQTAETSIPATTIGTPTGSNNATNSATNSVKAPGTHRASGISGGQVAGVVIGCLIAGALIAGFLGWFLIGRSRKQKMGQDHEGTTLAFLPHAKGPPTKVHSVESGSPVFQIMDGGLPQPLEDQAITGDMSKLSILIKNHVQSFYHTGRVSPGLLDLDDLQALGDDLPLSTGTLSTLIGNSNTREIALRFCIAWVLVSRMQSGGGAGNTFLPPEIARCLQVISSKQGSRDHAALIARWRTITAELMRSTYASNTIVATDPRFPNIRATTDILDGILRPYMDSRVKNDERRRNLEEISKRAASFAFTLFSQPSTWTFDWKEAEGVKSGSLCIFPALVQITDELAQQLPVPRPFSEAVVRQLDG</sequence>
<evidence type="ECO:0000256" key="1">
    <source>
        <dbReference type="SAM" id="MobiDB-lite"/>
    </source>
</evidence>
<feature type="transmembrane region" description="Helical" evidence="2">
    <location>
        <begin position="167"/>
        <end position="190"/>
    </location>
</feature>
<dbReference type="EMBL" id="MCFA01000003">
    <property type="protein sequence ID" value="ORY19168.1"/>
    <property type="molecule type" value="Genomic_DNA"/>
</dbReference>
<gene>
    <name evidence="3" type="ORF">BCR34DRAFT_595610</name>
</gene>
<feature type="region of interest" description="Disordered" evidence="1">
    <location>
        <begin position="130"/>
        <end position="152"/>
    </location>
</feature>
<comment type="caution">
    <text evidence="3">The sequence shown here is derived from an EMBL/GenBank/DDBJ whole genome shotgun (WGS) entry which is preliminary data.</text>
</comment>
<proteinExistence type="predicted"/>
<keyword evidence="2" id="KW-0472">Membrane</keyword>
<organism evidence="3 4">
    <name type="scientific">Clohesyomyces aquaticus</name>
    <dbReference type="NCBI Taxonomy" id="1231657"/>
    <lineage>
        <taxon>Eukaryota</taxon>
        <taxon>Fungi</taxon>
        <taxon>Dikarya</taxon>
        <taxon>Ascomycota</taxon>
        <taxon>Pezizomycotina</taxon>
        <taxon>Dothideomycetes</taxon>
        <taxon>Pleosporomycetidae</taxon>
        <taxon>Pleosporales</taxon>
        <taxon>Lindgomycetaceae</taxon>
        <taxon>Clohesyomyces</taxon>
    </lineage>
</organism>
<accession>A0A1Y2A9H6</accession>
<reference evidence="3 4" key="1">
    <citation type="submission" date="2016-07" db="EMBL/GenBank/DDBJ databases">
        <title>Pervasive Adenine N6-methylation of Active Genes in Fungi.</title>
        <authorList>
            <consortium name="DOE Joint Genome Institute"/>
            <person name="Mondo S.J."/>
            <person name="Dannebaum R.O."/>
            <person name="Kuo R.C."/>
            <person name="Labutti K."/>
            <person name="Haridas S."/>
            <person name="Kuo A."/>
            <person name="Salamov A."/>
            <person name="Ahrendt S.R."/>
            <person name="Lipzen A."/>
            <person name="Sullivan W."/>
            <person name="Andreopoulos W.B."/>
            <person name="Clum A."/>
            <person name="Lindquist E."/>
            <person name="Daum C."/>
            <person name="Ramamoorthy G.K."/>
            <person name="Gryganskyi A."/>
            <person name="Culley D."/>
            <person name="Magnuson J.K."/>
            <person name="James T.Y."/>
            <person name="O'Malley M.A."/>
            <person name="Stajich J.E."/>
            <person name="Spatafora J.W."/>
            <person name="Visel A."/>
            <person name="Grigoriev I.V."/>
        </authorList>
    </citation>
    <scope>NUCLEOTIDE SEQUENCE [LARGE SCALE GENOMIC DNA]</scope>
    <source>
        <strain evidence="3 4">CBS 115471</strain>
    </source>
</reference>
<protein>
    <submittedName>
        <fullName evidence="3">Uncharacterized protein</fullName>
    </submittedName>
</protein>
<feature type="compositionally biased region" description="Low complexity" evidence="1">
    <location>
        <begin position="135"/>
        <end position="150"/>
    </location>
</feature>
<dbReference type="STRING" id="1231657.A0A1Y2A9H6"/>
<evidence type="ECO:0000256" key="2">
    <source>
        <dbReference type="SAM" id="Phobius"/>
    </source>
</evidence>
<dbReference type="Proteomes" id="UP000193144">
    <property type="component" value="Unassembled WGS sequence"/>
</dbReference>
<keyword evidence="2" id="KW-0812">Transmembrane</keyword>
<dbReference type="OrthoDB" id="5421765at2759"/>